<evidence type="ECO:0000256" key="12">
    <source>
        <dbReference type="RuleBase" id="RU003901"/>
    </source>
</evidence>
<dbReference type="GO" id="GO:0000178">
    <property type="term" value="C:exosome (RNase complex)"/>
    <property type="evidence" value="ECO:0007669"/>
    <property type="project" value="UniProtKB-KW"/>
</dbReference>
<feature type="domain" description="RNB" evidence="15">
    <location>
        <begin position="601"/>
        <end position="938"/>
    </location>
</feature>
<dbReference type="InterPro" id="IPR033770">
    <property type="entry name" value="RRP44_S1"/>
</dbReference>
<evidence type="ECO:0008006" key="18">
    <source>
        <dbReference type="Google" id="ProtNLM"/>
    </source>
</evidence>
<dbReference type="PANTHER" id="PTHR23355:SF35">
    <property type="entry name" value="EXOSOME COMPLEX EXONUCLEASE RRP44"/>
    <property type="match status" value="1"/>
</dbReference>
<dbReference type="Pfam" id="PF17849">
    <property type="entry name" value="OB_Dis3"/>
    <property type="match status" value="1"/>
</dbReference>
<evidence type="ECO:0000256" key="11">
    <source>
        <dbReference type="ARBA" id="ARBA00023242"/>
    </source>
</evidence>
<dbReference type="FunFam" id="2.40.50.700:FF:000004">
    <property type="entry name" value="Exosome complex exonuclease RRP44 homolog A"/>
    <property type="match status" value="1"/>
</dbReference>
<dbReference type="Pfam" id="PF17215">
    <property type="entry name" value="Rrp44_S1"/>
    <property type="match status" value="1"/>
</dbReference>
<reference evidence="16 17" key="1">
    <citation type="journal article" date="2020" name="G3 (Bethesda)">
        <title>Improved Reference Genome for Cyclotella cryptica CCMP332, a Model for Cell Wall Morphogenesis, Salinity Adaptation, and Lipid Production in Diatoms (Bacillariophyta).</title>
        <authorList>
            <person name="Roberts W.R."/>
            <person name="Downey K.M."/>
            <person name="Ruck E.C."/>
            <person name="Traller J.C."/>
            <person name="Alverson A.J."/>
        </authorList>
    </citation>
    <scope>NUCLEOTIDE SEQUENCE [LARGE SCALE GENOMIC DNA]</scope>
    <source>
        <strain evidence="16 17">CCMP332</strain>
    </source>
</reference>
<evidence type="ECO:0000259" key="14">
    <source>
        <dbReference type="SMART" id="SM00670"/>
    </source>
</evidence>
<evidence type="ECO:0000256" key="13">
    <source>
        <dbReference type="SAM" id="MobiDB-lite"/>
    </source>
</evidence>
<keyword evidence="4" id="KW-0698">rRNA processing</keyword>
<organism evidence="16 17">
    <name type="scientific">Cyclotella cryptica</name>
    <dbReference type="NCBI Taxonomy" id="29204"/>
    <lineage>
        <taxon>Eukaryota</taxon>
        <taxon>Sar</taxon>
        <taxon>Stramenopiles</taxon>
        <taxon>Ochrophyta</taxon>
        <taxon>Bacillariophyta</taxon>
        <taxon>Coscinodiscophyceae</taxon>
        <taxon>Thalassiosirophycidae</taxon>
        <taxon>Stephanodiscales</taxon>
        <taxon>Stephanodiscaceae</taxon>
        <taxon>Cyclotella</taxon>
    </lineage>
</organism>
<dbReference type="Gene3D" id="3.40.50.1010">
    <property type="entry name" value="5'-nuclease"/>
    <property type="match status" value="1"/>
</dbReference>
<dbReference type="Proteomes" id="UP001516023">
    <property type="component" value="Unassembled WGS sequence"/>
</dbReference>
<dbReference type="Pfam" id="PF00773">
    <property type="entry name" value="RNB"/>
    <property type="match status" value="1"/>
</dbReference>
<dbReference type="SMART" id="SM00670">
    <property type="entry name" value="PINc"/>
    <property type="match status" value="1"/>
</dbReference>
<keyword evidence="9" id="KW-0460">Magnesium</keyword>
<keyword evidence="11" id="KW-0539">Nucleus</keyword>
<protein>
    <recommendedName>
        <fullName evidence="18">DIS3-like exonuclease 1</fullName>
    </recommendedName>
</protein>
<dbReference type="EMBL" id="JABMIG020000055">
    <property type="protein sequence ID" value="KAL3797418.1"/>
    <property type="molecule type" value="Genomic_DNA"/>
</dbReference>
<keyword evidence="7" id="KW-0271">Exosome</keyword>
<gene>
    <name evidence="16" type="ORF">HJC23_010544</name>
</gene>
<evidence type="ECO:0000256" key="10">
    <source>
        <dbReference type="ARBA" id="ARBA00022884"/>
    </source>
</evidence>
<comment type="subcellular location">
    <subcellularLocation>
        <location evidence="2">Nucleus</location>
    </subcellularLocation>
</comment>
<dbReference type="GO" id="GO:0006364">
    <property type="term" value="P:rRNA processing"/>
    <property type="evidence" value="ECO:0007669"/>
    <property type="project" value="UniProtKB-KW"/>
</dbReference>
<dbReference type="InterPro" id="IPR041505">
    <property type="entry name" value="Dis3_CSD2"/>
</dbReference>
<dbReference type="PANTHER" id="PTHR23355">
    <property type="entry name" value="RIBONUCLEASE"/>
    <property type="match status" value="1"/>
</dbReference>
<dbReference type="GO" id="GO:0003723">
    <property type="term" value="F:RNA binding"/>
    <property type="evidence" value="ECO:0007669"/>
    <property type="project" value="UniProtKB-KW"/>
</dbReference>
<comment type="cofactor">
    <cofactor evidence="1">
        <name>Mg(2+)</name>
        <dbReference type="ChEBI" id="CHEBI:18420"/>
    </cofactor>
</comment>
<name>A0ABD3QAR9_9STRA</name>
<evidence type="ECO:0000313" key="17">
    <source>
        <dbReference type="Proteomes" id="UP001516023"/>
    </source>
</evidence>
<evidence type="ECO:0000256" key="3">
    <source>
        <dbReference type="ARBA" id="ARBA00005785"/>
    </source>
</evidence>
<sequence length="1112" mass="124773">MENHPHLVHIYRQLSTTNTMPDNLFTTPTRRFHLTRRGKILQTTTERYLRDDLGYGTLLLPSKKPNATIAGDVTELVPITIDTVDMLCRVTNGGGTLVVVDTNVLLHHMDVLEYIRERDGDNHHEGGDDDEEAIHSIAAAVVIPQTALEECRNRSLVMYRRVTDLIRSSSTGGKRKRSFIVFADLHHVDTQHCGADDEESKKEEEEVRKINDENDARIRKVAYYYGKALYNYQRGRTYNSHSDEDNRNIEVVFLSDDAQSRQLAIQEQPQQHNNNKKGLYYTPRSMREHVTLLQKQDPTLNLLDMVAQFHIPPAAQRIEYYPPHIDSAALSLGLKTNRYHQGVFRSDRDSYSSGYVTVRRGQERVAVLIRGGRNVNRAVDGDIVAIELFAVEEWLASADGQQSPPPQQQQQQSAKATKEEHAGIAPETAEPTLKDMDNINEELPDETGTLRRPTAKVVGIIRRNFHKNYCGSLVSVDHATTSDDAHPHDIIAAKHECEHADGITSTVVFFSIDSRIPPILLRTTQRERLLGMRILVSMDSWPSDSEWPLGHYVKTLGMVGTKDTETEVLLQEFRIPCEPFPAKVLACLPPPDYKIELEPGRVDLRHLPILSIDPPGCKDIDDALHCIELDNGNWQVGVHIADVTHYVEAGSAIDLEAANRSTSTYLVNKRLDMLPSLLTTDLCSLKGNVDRFAFSVLWEVTPEADIVDVEFKKSIIHSIAALTYQQAQSLIDKPEKQCQNDIQAGAVKRLASLARKFRSRRIKAGALTLASPEVKFVLDSESLNPTDVQAYTLYEANAVVEEFMLLANVTVAKKILRHYPTLSILRRHPAPNRSMFDSLIQKAKTRGISICIDDSKKLADSLDAAGKSLASDPYLDQLLRILSTRCMSPAQYFCSGEYQAKDWHHYGLAAPVYTHFTSPIRRYADVCVHRLLAAAIGVAPLPVFLSSKSYLHDLAANMNRRHRAAQLAGRASVQLHTLIFFSGEDDGGEGGGIKEEDAYVLDVETAENTEPSFTVMVPRYGIEGRVRLSHLATEDPCLVRDPVNFRLSYKDEKSGKVLASVAVFDKVRVKIWVKSSRDHRELVVDLIEPVRLAKPDVVSASKSKTKKQKTKK</sequence>
<accession>A0ABD3QAR9</accession>
<dbReference type="SUPFAM" id="SSF50249">
    <property type="entry name" value="Nucleic acid-binding proteins"/>
    <property type="match status" value="3"/>
</dbReference>
<dbReference type="Pfam" id="PF13638">
    <property type="entry name" value="PIN_4"/>
    <property type="match status" value="1"/>
</dbReference>
<proteinExistence type="inferred from homology"/>
<dbReference type="PROSITE" id="PS01175">
    <property type="entry name" value="RIBONUCLEASE_II"/>
    <property type="match status" value="1"/>
</dbReference>
<comment type="similarity">
    <text evidence="3 12">Belongs to the RNR ribonuclease family.</text>
</comment>
<dbReference type="AlphaFoldDB" id="A0ABD3QAR9"/>
<evidence type="ECO:0000256" key="4">
    <source>
        <dbReference type="ARBA" id="ARBA00022552"/>
    </source>
</evidence>
<dbReference type="GO" id="GO:0005634">
    <property type="term" value="C:nucleus"/>
    <property type="evidence" value="ECO:0007669"/>
    <property type="project" value="UniProtKB-SubCell"/>
</dbReference>
<dbReference type="InterPro" id="IPR022966">
    <property type="entry name" value="RNase_II/R_CS"/>
</dbReference>
<dbReference type="InterPro" id="IPR002716">
    <property type="entry name" value="PIN_dom"/>
</dbReference>
<dbReference type="InterPro" id="IPR033771">
    <property type="entry name" value="Rrp44_CSD1"/>
</dbReference>
<evidence type="ECO:0000256" key="5">
    <source>
        <dbReference type="ARBA" id="ARBA00022722"/>
    </source>
</evidence>
<evidence type="ECO:0000256" key="1">
    <source>
        <dbReference type="ARBA" id="ARBA00001946"/>
    </source>
</evidence>
<dbReference type="InterPro" id="IPR050180">
    <property type="entry name" value="RNR_Ribonuclease"/>
</dbReference>
<dbReference type="GO" id="GO:0004527">
    <property type="term" value="F:exonuclease activity"/>
    <property type="evidence" value="ECO:0007669"/>
    <property type="project" value="UniProtKB-KW"/>
</dbReference>
<comment type="caution">
    <text evidence="16">The sequence shown here is derived from an EMBL/GenBank/DDBJ whole genome shotgun (WGS) entry which is preliminary data.</text>
</comment>
<keyword evidence="5" id="KW-0540">Nuclease</keyword>
<feature type="domain" description="PIN" evidence="14">
    <location>
        <begin position="96"/>
        <end position="262"/>
    </location>
</feature>
<evidence type="ECO:0000259" key="15">
    <source>
        <dbReference type="SMART" id="SM00955"/>
    </source>
</evidence>
<evidence type="ECO:0000256" key="8">
    <source>
        <dbReference type="ARBA" id="ARBA00022839"/>
    </source>
</evidence>
<dbReference type="Gene3D" id="2.40.50.690">
    <property type="match status" value="1"/>
</dbReference>
<evidence type="ECO:0000313" key="16">
    <source>
        <dbReference type="EMBL" id="KAL3797418.1"/>
    </source>
</evidence>
<keyword evidence="6" id="KW-0378">Hydrolase</keyword>
<dbReference type="InterPro" id="IPR001900">
    <property type="entry name" value="RNase_II/R"/>
</dbReference>
<keyword evidence="17" id="KW-1185">Reference proteome</keyword>
<evidence type="ECO:0000256" key="6">
    <source>
        <dbReference type="ARBA" id="ARBA00022801"/>
    </source>
</evidence>
<evidence type="ECO:0000256" key="9">
    <source>
        <dbReference type="ARBA" id="ARBA00022842"/>
    </source>
</evidence>
<dbReference type="Gene3D" id="2.40.50.700">
    <property type="match status" value="1"/>
</dbReference>
<dbReference type="InterPro" id="IPR012340">
    <property type="entry name" value="NA-bd_OB-fold"/>
</dbReference>
<evidence type="ECO:0000256" key="7">
    <source>
        <dbReference type="ARBA" id="ARBA00022835"/>
    </source>
</evidence>
<dbReference type="Pfam" id="PF17216">
    <property type="entry name" value="Rrp44_CSD1"/>
    <property type="match status" value="1"/>
</dbReference>
<keyword evidence="10" id="KW-0694">RNA-binding</keyword>
<feature type="region of interest" description="Disordered" evidence="13">
    <location>
        <begin position="398"/>
        <end position="450"/>
    </location>
</feature>
<keyword evidence="8" id="KW-0269">Exonuclease</keyword>
<dbReference type="SMART" id="SM00955">
    <property type="entry name" value="RNB"/>
    <property type="match status" value="1"/>
</dbReference>
<evidence type="ECO:0000256" key="2">
    <source>
        <dbReference type="ARBA" id="ARBA00004123"/>
    </source>
</evidence>
<dbReference type="Gene3D" id="2.40.50.140">
    <property type="entry name" value="Nucleic acid-binding proteins"/>
    <property type="match status" value="1"/>
</dbReference>